<feature type="domain" description="CopZ zinc binding" evidence="1">
    <location>
        <begin position="15"/>
        <end position="76"/>
    </location>
</feature>
<dbReference type="EMBL" id="JAHLQK010000004">
    <property type="protein sequence ID" value="MBU5677154.1"/>
    <property type="molecule type" value="Genomic_DNA"/>
</dbReference>
<dbReference type="Proteomes" id="UP000779508">
    <property type="component" value="Unassembled WGS sequence"/>
</dbReference>
<keyword evidence="3" id="KW-1185">Reference proteome</keyword>
<evidence type="ECO:0000313" key="2">
    <source>
        <dbReference type="EMBL" id="MBU5677154.1"/>
    </source>
</evidence>
<name>A0ABS6G3U7_9FIRM</name>
<dbReference type="Pfam" id="PF18423">
    <property type="entry name" value="zf_CopZ"/>
    <property type="match status" value="1"/>
</dbReference>
<gene>
    <name evidence="2" type="ORF">KQI88_12100</name>
</gene>
<protein>
    <recommendedName>
        <fullName evidence="1">CopZ zinc binding domain-containing protein</fullName>
    </recommendedName>
</protein>
<comment type="caution">
    <text evidence="2">The sequence shown here is derived from an EMBL/GenBank/DDBJ whole genome shotgun (WGS) entry which is preliminary data.</text>
</comment>
<evidence type="ECO:0000259" key="1">
    <source>
        <dbReference type="Pfam" id="PF18423"/>
    </source>
</evidence>
<organism evidence="2 3">
    <name type="scientific">Alkaliphilus flagellatus</name>
    <dbReference type="NCBI Taxonomy" id="2841507"/>
    <lineage>
        <taxon>Bacteria</taxon>
        <taxon>Bacillati</taxon>
        <taxon>Bacillota</taxon>
        <taxon>Clostridia</taxon>
        <taxon>Peptostreptococcales</taxon>
        <taxon>Natronincolaceae</taxon>
        <taxon>Alkaliphilus</taxon>
    </lineage>
</organism>
<sequence>MGCCKGIKRNKQENKKSCPLCNTLGNNIHYLAVEMVVKEDIISEVTKEDYFVCINNSCDAVFYNESGNRIFLAQDINMGANFDEVTKQYGCKCNSDSKCGSCNNK</sequence>
<dbReference type="InterPro" id="IPR040890">
    <property type="entry name" value="Znf_CopZ"/>
</dbReference>
<evidence type="ECO:0000313" key="3">
    <source>
        <dbReference type="Proteomes" id="UP000779508"/>
    </source>
</evidence>
<dbReference type="RefSeq" id="WP_216417664.1">
    <property type="nucleotide sequence ID" value="NZ_JAHLQK010000004.1"/>
</dbReference>
<accession>A0ABS6G3U7</accession>
<proteinExistence type="predicted"/>
<reference evidence="2 3" key="1">
    <citation type="submission" date="2021-06" db="EMBL/GenBank/DDBJ databases">
        <authorList>
            <person name="Sun Q."/>
            <person name="Li D."/>
        </authorList>
    </citation>
    <scope>NUCLEOTIDE SEQUENCE [LARGE SCALE GENOMIC DNA]</scope>
    <source>
        <strain evidence="2 3">MSJ-5</strain>
    </source>
</reference>